<keyword evidence="4" id="KW-0411">Iron-sulfur</keyword>
<dbReference type="InterPro" id="IPR017941">
    <property type="entry name" value="Rieske_2Fe-2S"/>
</dbReference>
<accession>A0A0J1CX05</accession>
<dbReference type="PANTHER" id="PTHR21496:SF0">
    <property type="entry name" value="RIESKE DOMAIN-CONTAINING PROTEIN"/>
    <property type="match status" value="1"/>
</dbReference>
<evidence type="ECO:0000256" key="4">
    <source>
        <dbReference type="ARBA" id="ARBA00023014"/>
    </source>
</evidence>
<comment type="caution">
    <text evidence="8">The sequence shown here is derived from an EMBL/GenBank/DDBJ whole genome shotgun (WGS) entry which is preliminary data.</text>
</comment>
<evidence type="ECO:0000256" key="5">
    <source>
        <dbReference type="ARBA" id="ARBA00034078"/>
    </source>
</evidence>
<dbReference type="PANTHER" id="PTHR21496">
    <property type="entry name" value="FERREDOXIN-RELATED"/>
    <property type="match status" value="1"/>
</dbReference>
<evidence type="ECO:0000313" key="8">
    <source>
        <dbReference type="EMBL" id="KLU24916.1"/>
    </source>
</evidence>
<dbReference type="RefSeq" id="WP_047847956.1">
    <property type="nucleotide sequence ID" value="NZ_AEJF01000113.1"/>
</dbReference>
<evidence type="ECO:0000259" key="7">
    <source>
        <dbReference type="PROSITE" id="PS51296"/>
    </source>
</evidence>
<dbReference type="GO" id="GO:0051537">
    <property type="term" value="F:2 iron, 2 sulfur cluster binding"/>
    <property type="evidence" value="ECO:0007669"/>
    <property type="project" value="UniProtKB-KW"/>
</dbReference>
<keyword evidence="3" id="KW-0408">Iron</keyword>
<dbReference type="PROSITE" id="PS51296">
    <property type="entry name" value="RIESKE"/>
    <property type="match status" value="1"/>
</dbReference>
<name>A0A0J1CX05_9BURK</name>
<dbReference type="Pfam" id="PF00355">
    <property type="entry name" value="Rieske"/>
    <property type="match status" value="1"/>
</dbReference>
<evidence type="ECO:0000313" key="9">
    <source>
        <dbReference type="Proteomes" id="UP000035963"/>
    </source>
</evidence>
<dbReference type="SUPFAM" id="SSF50022">
    <property type="entry name" value="ISP domain"/>
    <property type="match status" value="1"/>
</dbReference>
<dbReference type="GO" id="GO:0046872">
    <property type="term" value="F:metal ion binding"/>
    <property type="evidence" value="ECO:0007669"/>
    <property type="project" value="UniProtKB-KW"/>
</dbReference>
<dbReference type="Gene3D" id="2.102.10.10">
    <property type="entry name" value="Rieske [2Fe-2S] iron-sulphur domain"/>
    <property type="match status" value="1"/>
</dbReference>
<dbReference type="EMBL" id="AEJF01000113">
    <property type="protein sequence ID" value="KLU24916.1"/>
    <property type="molecule type" value="Genomic_DNA"/>
</dbReference>
<evidence type="ECO:0000256" key="6">
    <source>
        <dbReference type="ARBA" id="ARBA00038001"/>
    </source>
</evidence>
<dbReference type="CDD" id="cd03528">
    <property type="entry name" value="Rieske_RO_ferredoxin"/>
    <property type="match status" value="1"/>
</dbReference>
<gene>
    <name evidence="8" type="ORF">EOS_17610</name>
</gene>
<dbReference type="PATRIC" id="fig|908627.4.peg.3945"/>
<keyword evidence="9" id="KW-1185">Reference proteome</keyword>
<reference evidence="8 9" key="1">
    <citation type="journal article" date="2015" name="Genome Announc.">
        <title>Draft Genome Sequence of Burkholderia sp. Strain PML1(12), an Ectomycorrhizosphere-Inhabiting Bacterium with Effective Mineral-Weathering Ability.</title>
        <authorList>
            <person name="Uroz S."/>
            <person name="Oger P."/>
        </authorList>
    </citation>
    <scope>NUCLEOTIDE SEQUENCE [LARGE SCALE GENOMIC DNA]</scope>
    <source>
        <strain evidence="9">PML1(12)</strain>
    </source>
</reference>
<dbReference type="OrthoDB" id="9800167at2"/>
<evidence type="ECO:0000256" key="1">
    <source>
        <dbReference type="ARBA" id="ARBA00022714"/>
    </source>
</evidence>
<dbReference type="InterPro" id="IPR036922">
    <property type="entry name" value="Rieske_2Fe-2S_sf"/>
</dbReference>
<evidence type="ECO:0000256" key="2">
    <source>
        <dbReference type="ARBA" id="ARBA00022723"/>
    </source>
</evidence>
<keyword evidence="1" id="KW-0001">2Fe-2S</keyword>
<dbReference type="Proteomes" id="UP000035963">
    <property type="component" value="Unassembled WGS sequence"/>
</dbReference>
<comment type="similarity">
    <text evidence="6">Belongs to the bacterial ring-hydroxylating dioxygenase ferredoxin component family.</text>
</comment>
<keyword evidence="2" id="KW-0479">Metal-binding</keyword>
<protein>
    <recommendedName>
        <fullName evidence="7">Rieske domain-containing protein</fullName>
    </recommendedName>
</protein>
<proteinExistence type="inferred from homology"/>
<feature type="domain" description="Rieske" evidence="7">
    <location>
        <begin position="3"/>
        <end position="99"/>
    </location>
</feature>
<organism evidence="8 9">
    <name type="scientific">Caballeronia mineralivorans PML1(12)</name>
    <dbReference type="NCBI Taxonomy" id="908627"/>
    <lineage>
        <taxon>Bacteria</taxon>
        <taxon>Pseudomonadati</taxon>
        <taxon>Pseudomonadota</taxon>
        <taxon>Betaproteobacteria</taxon>
        <taxon>Burkholderiales</taxon>
        <taxon>Burkholderiaceae</taxon>
        <taxon>Caballeronia</taxon>
    </lineage>
</organism>
<dbReference type="AlphaFoldDB" id="A0A0J1CX05"/>
<sequence length="102" mass="11224">MTWKPIARVADVPSGTVKACRIENIPVALYNLDREFFATHDICTHAHACLSDGYLEDGKIECPLHQGLFDVRTGKALSGPVDVDLQTFAVRIEGDEVLVNVE</sequence>
<evidence type="ECO:0000256" key="3">
    <source>
        <dbReference type="ARBA" id="ARBA00023004"/>
    </source>
</evidence>
<comment type="cofactor">
    <cofactor evidence="5">
        <name>[2Fe-2S] cluster</name>
        <dbReference type="ChEBI" id="CHEBI:190135"/>
    </cofactor>
</comment>